<proteinExistence type="predicted"/>
<evidence type="ECO:0000313" key="3">
    <source>
        <dbReference type="Proteomes" id="UP000003011"/>
    </source>
</evidence>
<dbReference type="OrthoDB" id="9783723at2"/>
<dbReference type="HOGENOM" id="CLU_089258_1_0_9"/>
<reference evidence="2 3" key="1">
    <citation type="submission" date="2011-08" db="EMBL/GenBank/DDBJ databases">
        <title>The Genome Sequence of Johnsonella ignava ATCC 51276.</title>
        <authorList>
            <consortium name="The Broad Institute Genome Sequencing Platform"/>
            <person name="Earl A."/>
            <person name="Ward D."/>
            <person name="Feldgarden M."/>
            <person name="Gevers D."/>
            <person name="Izard J."/>
            <person name="Blanton J.M."/>
            <person name="Baranova O.V."/>
            <person name="Dewhirst F.E."/>
            <person name="Young S.K."/>
            <person name="Zeng Q."/>
            <person name="Gargeya S."/>
            <person name="Fitzgerald M."/>
            <person name="Haas B."/>
            <person name="Abouelleil A."/>
            <person name="Alvarado L."/>
            <person name="Arachchi H.M."/>
            <person name="Berlin A."/>
            <person name="Brown A."/>
            <person name="Chapman S.B."/>
            <person name="Chen Z."/>
            <person name="Dunbar C."/>
            <person name="Freedman E."/>
            <person name="Gearin G."/>
            <person name="Gellesch M."/>
            <person name="Goldberg J."/>
            <person name="Griggs A."/>
            <person name="Gujja S."/>
            <person name="Heiman D."/>
            <person name="Howarth C."/>
            <person name="Larson L."/>
            <person name="Lui A."/>
            <person name="MacDonald P.J.P."/>
            <person name="Montmayeur A."/>
            <person name="Murphy C."/>
            <person name="Neiman D."/>
            <person name="Pearson M."/>
            <person name="Priest M."/>
            <person name="Roberts A."/>
            <person name="Saif S."/>
            <person name="Shea T."/>
            <person name="Shenoy N."/>
            <person name="Sisk P."/>
            <person name="Stolte C."/>
            <person name="Sykes S."/>
            <person name="Wortman J."/>
            <person name="Nusbaum C."/>
            <person name="Birren B."/>
        </authorList>
    </citation>
    <scope>NUCLEOTIDE SEQUENCE [LARGE SCALE GENOMIC DNA]</scope>
    <source>
        <strain evidence="2 3">ATCC 51276</strain>
    </source>
</reference>
<dbReference type="Gene3D" id="1.10.10.10">
    <property type="entry name" value="Winged helix-like DNA-binding domain superfamily/Winged helix DNA-binding domain"/>
    <property type="match status" value="1"/>
</dbReference>
<dbReference type="InterPro" id="IPR036388">
    <property type="entry name" value="WH-like_DNA-bd_sf"/>
</dbReference>
<evidence type="ECO:0000259" key="1">
    <source>
        <dbReference type="Pfam" id="PF03551"/>
    </source>
</evidence>
<protein>
    <recommendedName>
        <fullName evidence="1">Transcription regulator PadR N-terminal domain-containing protein</fullName>
    </recommendedName>
</protein>
<accession>G5GFN0</accession>
<dbReference type="RefSeq" id="WP_005539400.1">
    <property type="nucleotide sequence ID" value="NZ_JH378829.1"/>
</dbReference>
<keyword evidence="3" id="KW-1185">Reference proteome</keyword>
<dbReference type="SUPFAM" id="SSF46785">
    <property type="entry name" value="Winged helix' DNA-binding domain"/>
    <property type="match status" value="1"/>
</dbReference>
<organism evidence="2 3">
    <name type="scientific">Johnsonella ignava ATCC 51276</name>
    <dbReference type="NCBI Taxonomy" id="679200"/>
    <lineage>
        <taxon>Bacteria</taxon>
        <taxon>Bacillati</taxon>
        <taxon>Bacillota</taxon>
        <taxon>Clostridia</taxon>
        <taxon>Lachnospirales</taxon>
        <taxon>Lachnospiraceae</taxon>
        <taxon>Johnsonella</taxon>
    </lineage>
</organism>
<dbReference type="AlphaFoldDB" id="G5GFN0"/>
<dbReference type="InterPro" id="IPR005149">
    <property type="entry name" value="Tscrpt_reg_PadR_N"/>
</dbReference>
<dbReference type="InterPro" id="IPR036390">
    <property type="entry name" value="WH_DNA-bd_sf"/>
</dbReference>
<dbReference type="STRING" id="679200.HMPREF9333_00369"/>
<dbReference type="eggNOG" id="COG1695">
    <property type="taxonomic scope" value="Bacteria"/>
</dbReference>
<dbReference type="EMBL" id="ACZL01000007">
    <property type="protein sequence ID" value="EHI56507.1"/>
    <property type="molecule type" value="Genomic_DNA"/>
</dbReference>
<gene>
    <name evidence="2" type="ORF">HMPREF9333_00369</name>
</gene>
<evidence type="ECO:0000313" key="2">
    <source>
        <dbReference type="EMBL" id="EHI56507.1"/>
    </source>
</evidence>
<dbReference type="Pfam" id="PF03551">
    <property type="entry name" value="PadR"/>
    <property type="match status" value="1"/>
</dbReference>
<feature type="domain" description="Transcription regulator PadR N-terminal" evidence="1">
    <location>
        <begin position="5"/>
        <end position="76"/>
    </location>
</feature>
<name>G5GFN0_9FIRM</name>
<comment type="caution">
    <text evidence="2">The sequence shown here is derived from an EMBL/GenBank/DDBJ whole genome shotgun (WGS) entry which is preliminary data.</text>
</comment>
<dbReference type="PATRIC" id="fig|679200.3.peg.395"/>
<dbReference type="Proteomes" id="UP000003011">
    <property type="component" value="Unassembled WGS sequence"/>
</dbReference>
<sequence>MDKIILGILMLHRMTAYEIKNVIKNSFKSMCSDSLGSIQVALKRLFEMEMVIFEEVVENGVNKKRYAITEVGQAELLEWLKIPIDNSKTKNVDLAKLLFMGYVSKKEQEILIDKVILSLEEEYKSFLQLRESIDISAEQLQIEEYLNLDKQYQERMKSLYNENNLSSKIKEISKFTLAALDYGIDNMEFNIEWFKKLKKKL</sequence>